<comment type="similarity">
    <text evidence="2">Belongs to the G-protein coupled receptor 3 family.</text>
</comment>
<comment type="subcellular location">
    <subcellularLocation>
        <location evidence="1">Cell membrane</location>
        <topology evidence="1">Multi-pass membrane protein</topology>
    </subcellularLocation>
</comment>
<comment type="subunit">
    <text evidence="3">Homodimer; disulfide-linked.</text>
</comment>
<evidence type="ECO:0000256" key="13">
    <source>
        <dbReference type="ARBA" id="ARBA00023180"/>
    </source>
</evidence>
<dbReference type="InterPro" id="IPR028082">
    <property type="entry name" value="Peripla_BP_I"/>
</dbReference>
<feature type="transmembrane region" description="Helical" evidence="16">
    <location>
        <begin position="579"/>
        <end position="602"/>
    </location>
</feature>
<evidence type="ECO:0000256" key="1">
    <source>
        <dbReference type="ARBA" id="ARBA00004651"/>
    </source>
</evidence>
<evidence type="ECO:0000313" key="20">
    <source>
        <dbReference type="Proteomes" id="UP000472263"/>
    </source>
</evidence>
<evidence type="ECO:0000256" key="2">
    <source>
        <dbReference type="ARBA" id="ARBA00007242"/>
    </source>
</evidence>
<proteinExistence type="inferred from homology"/>
<dbReference type="PANTHER" id="PTHR24061">
    <property type="entry name" value="CALCIUM-SENSING RECEPTOR-RELATED"/>
    <property type="match status" value="1"/>
</dbReference>
<evidence type="ECO:0000256" key="9">
    <source>
        <dbReference type="ARBA" id="ARBA00023040"/>
    </source>
</evidence>
<dbReference type="PROSITE" id="PS50259">
    <property type="entry name" value="G_PROTEIN_RECEP_F3_4"/>
    <property type="match status" value="1"/>
</dbReference>
<feature type="transmembrane region" description="Helical" evidence="16">
    <location>
        <begin position="734"/>
        <end position="756"/>
    </location>
</feature>
<evidence type="ECO:0000256" key="16">
    <source>
        <dbReference type="SAM" id="Phobius"/>
    </source>
</evidence>
<organism evidence="19 20">
    <name type="scientific">Myripristis murdjan</name>
    <name type="common">pinecone soldierfish</name>
    <dbReference type="NCBI Taxonomy" id="586833"/>
    <lineage>
        <taxon>Eukaryota</taxon>
        <taxon>Metazoa</taxon>
        <taxon>Chordata</taxon>
        <taxon>Craniata</taxon>
        <taxon>Vertebrata</taxon>
        <taxon>Euteleostomi</taxon>
        <taxon>Actinopterygii</taxon>
        <taxon>Neopterygii</taxon>
        <taxon>Teleostei</taxon>
        <taxon>Neoteleostei</taxon>
        <taxon>Acanthomorphata</taxon>
        <taxon>Holocentriformes</taxon>
        <taxon>Holocentridae</taxon>
        <taxon>Myripristis</taxon>
    </lineage>
</organism>
<keyword evidence="10 16" id="KW-0472">Membrane</keyword>
<evidence type="ECO:0000256" key="17">
    <source>
        <dbReference type="SAM" id="SignalP"/>
    </source>
</evidence>
<dbReference type="Pfam" id="PF01094">
    <property type="entry name" value="ANF_receptor"/>
    <property type="match status" value="1"/>
</dbReference>
<evidence type="ECO:0000313" key="19">
    <source>
        <dbReference type="Ensembl" id="ENSMMDP00005036572.1"/>
    </source>
</evidence>
<feature type="signal peptide" evidence="17">
    <location>
        <begin position="1"/>
        <end position="21"/>
    </location>
</feature>
<dbReference type="FunCoup" id="A0A667Z8D8">
    <property type="interactions" value="71"/>
</dbReference>
<evidence type="ECO:0000256" key="4">
    <source>
        <dbReference type="ARBA" id="ARBA00022475"/>
    </source>
</evidence>
<dbReference type="InterPro" id="IPR000337">
    <property type="entry name" value="GPCR_3"/>
</dbReference>
<feature type="transmembrane region" description="Helical" evidence="16">
    <location>
        <begin position="651"/>
        <end position="675"/>
    </location>
</feature>
<dbReference type="InterPro" id="IPR038550">
    <property type="entry name" value="GPCR_3_9-Cys_sf"/>
</dbReference>
<evidence type="ECO:0000256" key="10">
    <source>
        <dbReference type="ARBA" id="ARBA00023136"/>
    </source>
</evidence>
<dbReference type="SUPFAM" id="SSF53822">
    <property type="entry name" value="Periplasmic binding protein-like I"/>
    <property type="match status" value="1"/>
</dbReference>
<feature type="domain" description="G-protein coupled receptors family 3 profile" evidence="18">
    <location>
        <begin position="544"/>
        <end position="805"/>
    </location>
</feature>
<reference evidence="19" key="2">
    <citation type="submission" date="2025-08" db="UniProtKB">
        <authorList>
            <consortium name="Ensembl"/>
        </authorList>
    </citation>
    <scope>IDENTIFICATION</scope>
</reference>
<dbReference type="GO" id="GO:0007608">
    <property type="term" value="P:sensory perception of smell"/>
    <property type="evidence" value="ECO:0007669"/>
    <property type="project" value="UniProtKB-KW"/>
</dbReference>
<dbReference type="Gene3D" id="2.10.50.30">
    <property type="entry name" value="GPCR, family 3, nine cysteines domain"/>
    <property type="match status" value="1"/>
</dbReference>
<dbReference type="PANTHER" id="PTHR24061:SF506">
    <property type="entry name" value="G-PROTEIN COUPLED RECEPTOR FAMILY C GROUP 6 MEMBER A-LIKE PRECURSOR"/>
    <property type="match status" value="1"/>
</dbReference>
<evidence type="ECO:0000256" key="14">
    <source>
        <dbReference type="ARBA" id="ARBA00023224"/>
    </source>
</evidence>
<dbReference type="GO" id="GO:0005886">
    <property type="term" value="C:plasma membrane"/>
    <property type="evidence" value="ECO:0007669"/>
    <property type="project" value="UniProtKB-SubCell"/>
</dbReference>
<reference evidence="19" key="1">
    <citation type="submission" date="2019-06" db="EMBL/GenBank/DDBJ databases">
        <authorList>
            <consortium name="Wellcome Sanger Institute Data Sharing"/>
        </authorList>
    </citation>
    <scope>NUCLEOTIDE SEQUENCE [LARGE SCALE GENOMIC DNA]</scope>
</reference>
<dbReference type="GO" id="GO:0004930">
    <property type="term" value="F:G protein-coupled receptor activity"/>
    <property type="evidence" value="ECO:0007669"/>
    <property type="project" value="UniProtKB-KW"/>
</dbReference>
<keyword evidence="11" id="KW-1015">Disulfide bond</keyword>
<sequence>MLPWGNRCILIVTLLWDLVSCCDYTESTCGARRPGDIMIGVLRFIQITRETFQRNACHEYFFSSRFDIRTFVKILAIIHTIDTINDSGFLPGIHLGYVICDTCADASKAIQSALHMLSINNTMASQCDLAEHPLKAIIGARYSEVSIAMARLLALSMVPQISTTSSAATLDDKLRFPSFLRTIPSDIHQTRALAHLMAHFDWNWVGVVSGDDDYGTVALQNFLKEAQDRQVCTAFQEVLPHYLGHDDIDRRIREVAEQIQSSKAEVVLLILKGQLVEKLFKVMIRKRISRTWIASDSWSMSRTLARMSGINKIGDIFGFHFISGQNPGFENFLKNLTIGTGAVNRFIEEYKDLRFGCSPEVQKLKSELALYSEKVATWSIAHALRALLKCNHTICSGERNLPPWKLLQQLKKINFTLDKRQFFFDDSGSSASGYDLIKWVKREDGRYFEVVGEYNVMTSLLEISAASIEWIPVSKCSESCPPGTSKKISTISCCHNCSECEEGTYTNVSNLHNCLKCPNGTWSLRGWRECQPRTENYLRWNEPFAVSFLAATGIGFLHLFSILIILLKGSQSVVFKVAGGKLCFVMIAGLVVSFSAVVLFVGRPNDHICRSRQTMYGLGFTLTVSCILVKAFRTFLAFLGDRNQQHMLNKFYNPPVIIICGTAIQGLICLFWLVFDSPKLERRIRRQTMTIELQCIEGSNWGFCIMLSYIALLAIICFILAFKGRKVPQRFNETGYIIFSMIIYLFVWICFIPIYVTKIQQRSAVQASAIVVSNFGIIFCHFFPKCYMILCKKKKDISSQAYLNSIRIYSINSMSKELPDISLDSGEGSLDTVVSSNGNSEMNSNSAVSEPLTVDSATASDSAVQKVNKLSHTDIFPSPQIRHRVRTNTF</sequence>
<keyword evidence="7 17" id="KW-0732">Signal</keyword>
<dbReference type="Proteomes" id="UP000472263">
    <property type="component" value="Chromosome 22"/>
</dbReference>
<dbReference type="Ensembl" id="ENSMMDT00005037359.1">
    <property type="protein sequence ID" value="ENSMMDP00005036572.1"/>
    <property type="gene ID" value="ENSMMDG00005017045.1"/>
</dbReference>
<keyword evidence="5 16" id="KW-0812">Transmembrane</keyword>
<keyword evidence="12" id="KW-0675">Receptor</keyword>
<dbReference type="InterPro" id="IPR000068">
    <property type="entry name" value="GPCR_3_Ca_sens_rcpt-rel"/>
</dbReference>
<dbReference type="InterPro" id="IPR001828">
    <property type="entry name" value="ANF_lig-bd_rcpt"/>
</dbReference>
<evidence type="ECO:0000256" key="6">
    <source>
        <dbReference type="ARBA" id="ARBA00022725"/>
    </source>
</evidence>
<evidence type="ECO:0000256" key="12">
    <source>
        <dbReference type="ARBA" id="ARBA00023170"/>
    </source>
</evidence>
<dbReference type="InterPro" id="IPR017978">
    <property type="entry name" value="GPCR_3_C"/>
</dbReference>
<dbReference type="Pfam" id="PF00003">
    <property type="entry name" value="7tm_3"/>
    <property type="match status" value="1"/>
</dbReference>
<keyword evidence="4" id="KW-1003">Cell membrane</keyword>
<feature type="transmembrane region" description="Helical" evidence="16">
    <location>
        <begin position="768"/>
        <end position="790"/>
    </location>
</feature>
<dbReference type="FunFam" id="2.10.50.30:FF:000004">
    <property type="entry name" value="Taste receptor type 1 member 3-like protein"/>
    <property type="match status" value="1"/>
</dbReference>
<evidence type="ECO:0000256" key="7">
    <source>
        <dbReference type="ARBA" id="ARBA00022729"/>
    </source>
</evidence>
<evidence type="ECO:0000256" key="11">
    <source>
        <dbReference type="ARBA" id="ARBA00023157"/>
    </source>
</evidence>
<dbReference type="InParanoid" id="A0A667Z8D8"/>
<keyword evidence="8 16" id="KW-1133">Transmembrane helix</keyword>
<evidence type="ECO:0000256" key="3">
    <source>
        <dbReference type="ARBA" id="ARBA00011748"/>
    </source>
</evidence>
<keyword evidence="14" id="KW-0807">Transducer</keyword>
<dbReference type="InterPro" id="IPR011500">
    <property type="entry name" value="GPCR_3_9-Cys_dom"/>
</dbReference>
<dbReference type="PRINTS" id="PR00592">
    <property type="entry name" value="CASENSINGR"/>
</dbReference>
<dbReference type="Pfam" id="PF07562">
    <property type="entry name" value="NCD3G"/>
    <property type="match status" value="1"/>
</dbReference>
<dbReference type="GeneTree" id="ENSGT00940000166171"/>
<keyword evidence="13" id="KW-0325">Glycoprotein</keyword>
<evidence type="ECO:0000256" key="8">
    <source>
        <dbReference type="ARBA" id="ARBA00022989"/>
    </source>
</evidence>
<feature type="transmembrane region" description="Helical" evidence="16">
    <location>
        <begin position="700"/>
        <end position="722"/>
    </location>
</feature>
<reference evidence="19" key="3">
    <citation type="submission" date="2025-09" db="UniProtKB">
        <authorList>
            <consortium name="Ensembl"/>
        </authorList>
    </citation>
    <scope>IDENTIFICATION</scope>
</reference>
<evidence type="ECO:0000256" key="15">
    <source>
        <dbReference type="ARBA" id="ARBA00039774"/>
    </source>
</evidence>
<evidence type="ECO:0000259" key="18">
    <source>
        <dbReference type="PROSITE" id="PS50259"/>
    </source>
</evidence>
<keyword evidence="20" id="KW-1185">Reference proteome</keyword>
<feature type="chain" id="PRO_5025386411" description="G-protein coupled receptor family C group 6 member A" evidence="17">
    <location>
        <begin position="22"/>
        <end position="890"/>
    </location>
</feature>
<dbReference type="PRINTS" id="PR00248">
    <property type="entry name" value="GPCRMGR"/>
</dbReference>
<keyword evidence="6" id="KW-0716">Sensory transduction</keyword>
<accession>A0A667Z8D8</accession>
<feature type="transmembrane region" description="Helical" evidence="16">
    <location>
        <begin position="544"/>
        <end position="567"/>
    </location>
</feature>
<name>A0A667Z8D8_9TELE</name>
<dbReference type="AlphaFoldDB" id="A0A667Z8D8"/>
<keyword evidence="6" id="KW-0552">Olfaction</keyword>
<evidence type="ECO:0000256" key="5">
    <source>
        <dbReference type="ARBA" id="ARBA00022692"/>
    </source>
</evidence>
<protein>
    <recommendedName>
        <fullName evidence="15">G-protein coupled receptor family C group 6 member A</fullName>
    </recommendedName>
</protein>
<keyword evidence="9" id="KW-0297">G-protein coupled receptor</keyword>
<dbReference type="Gene3D" id="3.40.50.2300">
    <property type="match status" value="2"/>
</dbReference>
<feature type="transmembrane region" description="Helical" evidence="16">
    <location>
        <begin position="614"/>
        <end position="639"/>
    </location>
</feature>
<dbReference type="FunFam" id="3.40.50.2300:FF:000152">
    <property type="entry name" value="G protein-coupled receptor class C group 6 member A"/>
    <property type="match status" value="1"/>
</dbReference>